<feature type="transmembrane region" description="Helical" evidence="1">
    <location>
        <begin position="399"/>
        <end position="420"/>
    </location>
</feature>
<organism evidence="2 3">
    <name type="scientific">Rosistilla oblonga</name>
    <dbReference type="NCBI Taxonomy" id="2527990"/>
    <lineage>
        <taxon>Bacteria</taxon>
        <taxon>Pseudomonadati</taxon>
        <taxon>Planctomycetota</taxon>
        <taxon>Planctomycetia</taxon>
        <taxon>Pirellulales</taxon>
        <taxon>Pirellulaceae</taxon>
        <taxon>Rosistilla</taxon>
    </lineage>
</organism>
<reference evidence="2 3" key="1">
    <citation type="submission" date="2019-02" db="EMBL/GenBank/DDBJ databases">
        <title>Deep-cultivation of Planctomycetes and their phenomic and genomic characterization uncovers novel biology.</title>
        <authorList>
            <person name="Wiegand S."/>
            <person name="Jogler M."/>
            <person name="Boedeker C."/>
            <person name="Pinto D."/>
            <person name="Vollmers J."/>
            <person name="Rivas-Marin E."/>
            <person name="Kohn T."/>
            <person name="Peeters S.H."/>
            <person name="Heuer A."/>
            <person name="Rast P."/>
            <person name="Oberbeckmann S."/>
            <person name="Bunk B."/>
            <person name="Jeske O."/>
            <person name="Meyerdierks A."/>
            <person name="Storesund J.E."/>
            <person name="Kallscheuer N."/>
            <person name="Luecker S."/>
            <person name="Lage O.M."/>
            <person name="Pohl T."/>
            <person name="Merkel B.J."/>
            <person name="Hornburger P."/>
            <person name="Mueller R.-W."/>
            <person name="Bruemmer F."/>
            <person name="Labrenz M."/>
            <person name="Spormann A.M."/>
            <person name="Op den Camp H."/>
            <person name="Overmann J."/>
            <person name="Amann R."/>
            <person name="Jetten M.S.M."/>
            <person name="Mascher T."/>
            <person name="Medema M.H."/>
            <person name="Devos D.P."/>
            <person name="Kaster A.-K."/>
            <person name="Ovreas L."/>
            <person name="Rohde M."/>
            <person name="Galperin M.Y."/>
            <person name="Jogler C."/>
        </authorList>
    </citation>
    <scope>NUCLEOTIDE SEQUENCE [LARGE SCALE GENOMIC DNA]</scope>
    <source>
        <strain evidence="2 3">Mal33</strain>
    </source>
</reference>
<accession>A0A518IZ70</accession>
<dbReference type="Proteomes" id="UP000316770">
    <property type="component" value="Chromosome"/>
</dbReference>
<protein>
    <submittedName>
        <fullName evidence="2">Uncharacterized protein</fullName>
    </submittedName>
</protein>
<gene>
    <name evidence="2" type="ORF">Mal33_44020</name>
</gene>
<feature type="transmembrane region" description="Helical" evidence="1">
    <location>
        <begin position="93"/>
        <end position="116"/>
    </location>
</feature>
<keyword evidence="3" id="KW-1185">Reference proteome</keyword>
<name>A0A518IZ70_9BACT</name>
<feature type="transmembrane region" description="Helical" evidence="1">
    <location>
        <begin position="432"/>
        <end position="455"/>
    </location>
</feature>
<sequence length="567" mass="62979">MNQTTALIRLAFSCQRRIVIAMIALVAVGQIIVWGTALLHPQWLQHNVLPMTMVCSLLPAALFSFVVFDYGFQTDLNFTASSCNHWLLRMPVAAWKIAIVPVVLRTLWVAALWTLVQQGEAWTQGRTGWPWLAPCLSLSAGAIWVMVLTWRPFANPWFRLLSLLSVAIGFYFCIALIFDGRSMVPVEWRGLVPTVGLVVAGLFYSSGVAASFAAIRLARTNTQGIIPETDRRPAVARRVLNDSVSQRASKPANFRRPYHALLWHQWIRIRTSAYSTVALYLIPAIGLYVAVVPFSGPAFIMLNVLLAYAGIFASSGNQLDAAARQPSSLPTYLIASPISSATIAWTRAIVPLAVASVIYLSIGAVLAVWAIWPSNRTNWIAWAESFRSWFNGQDATPMFGLRLVGSFCVAFLATYLSRVASYWWIGMTGRTWFVMAASVVGMIFYFVPLSIFLAWFMKQNDWQAVQAMGRWGWQWMPTAFFVAMACKVIAVAIAAYLLRHRRLASTRAIASVACGWVAICVILAGTLTMLIPDSRISFAWMLAVATLTVPLARIFAMPLALAWNRHR</sequence>
<feature type="transmembrane region" description="Helical" evidence="1">
    <location>
        <begin position="190"/>
        <end position="215"/>
    </location>
</feature>
<feature type="transmembrane region" description="Helical" evidence="1">
    <location>
        <begin position="510"/>
        <end position="532"/>
    </location>
</feature>
<feature type="transmembrane region" description="Helical" evidence="1">
    <location>
        <begin position="273"/>
        <end position="291"/>
    </location>
</feature>
<keyword evidence="1" id="KW-0812">Transmembrane</keyword>
<feature type="transmembrane region" description="Helical" evidence="1">
    <location>
        <begin position="51"/>
        <end position="72"/>
    </location>
</feature>
<feature type="transmembrane region" description="Helical" evidence="1">
    <location>
        <begin position="128"/>
        <end position="150"/>
    </location>
</feature>
<feature type="transmembrane region" description="Helical" evidence="1">
    <location>
        <begin position="538"/>
        <end position="563"/>
    </location>
</feature>
<feature type="transmembrane region" description="Helical" evidence="1">
    <location>
        <begin position="348"/>
        <end position="372"/>
    </location>
</feature>
<dbReference type="AlphaFoldDB" id="A0A518IZ70"/>
<evidence type="ECO:0000313" key="3">
    <source>
        <dbReference type="Proteomes" id="UP000316770"/>
    </source>
</evidence>
<feature type="transmembrane region" description="Helical" evidence="1">
    <location>
        <begin position="18"/>
        <end position="39"/>
    </location>
</feature>
<proteinExistence type="predicted"/>
<dbReference type="EMBL" id="CP036318">
    <property type="protein sequence ID" value="QDV58384.1"/>
    <property type="molecule type" value="Genomic_DNA"/>
</dbReference>
<keyword evidence="1" id="KW-1133">Transmembrane helix</keyword>
<feature type="transmembrane region" description="Helical" evidence="1">
    <location>
        <begin position="297"/>
        <end position="315"/>
    </location>
</feature>
<evidence type="ECO:0000256" key="1">
    <source>
        <dbReference type="SAM" id="Phobius"/>
    </source>
</evidence>
<keyword evidence="1" id="KW-0472">Membrane</keyword>
<evidence type="ECO:0000313" key="2">
    <source>
        <dbReference type="EMBL" id="QDV58384.1"/>
    </source>
</evidence>
<feature type="transmembrane region" description="Helical" evidence="1">
    <location>
        <begin position="157"/>
        <end position="178"/>
    </location>
</feature>
<dbReference type="RefSeq" id="WP_145288694.1">
    <property type="nucleotide sequence ID" value="NZ_CP036318.1"/>
</dbReference>
<feature type="transmembrane region" description="Helical" evidence="1">
    <location>
        <begin position="475"/>
        <end position="498"/>
    </location>
</feature>